<organism evidence="1 2">
    <name type="scientific">Actinacidiphila cocklensis</name>
    <dbReference type="NCBI Taxonomy" id="887465"/>
    <lineage>
        <taxon>Bacteria</taxon>
        <taxon>Bacillati</taxon>
        <taxon>Actinomycetota</taxon>
        <taxon>Actinomycetes</taxon>
        <taxon>Kitasatosporales</taxon>
        <taxon>Streptomycetaceae</taxon>
        <taxon>Actinacidiphila</taxon>
    </lineage>
</organism>
<reference evidence="1" key="1">
    <citation type="submission" date="2021-05" db="EMBL/GenBank/DDBJ databases">
        <authorList>
            <person name="Arsene-Ploetze F."/>
        </authorList>
    </citation>
    <scope>NUCLEOTIDE SEQUENCE</scope>
    <source>
        <strain evidence="1">DSM 42138</strain>
    </source>
</reference>
<evidence type="ECO:0000313" key="1">
    <source>
        <dbReference type="EMBL" id="CAG6395072.1"/>
    </source>
</evidence>
<dbReference type="RefSeq" id="WP_251491961.1">
    <property type="nucleotide sequence ID" value="NZ_CAJSLV010000059.1"/>
</dbReference>
<dbReference type="EMBL" id="CAJSLV010000059">
    <property type="protein sequence ID" value="CAG6395072.1"/>
    <property type="molecule type" value="Genomic_DNA"/>
</dbReference>
<evidence type="ECO:0000313" key="2">
    <source>
        <dbReference type="Proteomes" id="UP001152519"/>
    </source>
</evidence>
<gene>
    <name evidence="1" type="ORF">SCOCK_30305</name>
</gene>
<dbReference type="Pfam" id="PF20218">
    <property type="entry name" value="DUF6578"/>
    <property type="match status" value="1"/>
</dbReference>
<protein>
    <submittedName>
        <fullName evidence="1">Uncharacterized protein</fullName>
    </submittedName>
</protein>
<sequence>MDSLPVFVADWEMQCCGRPFALGTEVRWHPQFLCEDEFAAPDEVLLPADSAVIMAATATVADPDQAEGLRGGLFATWHSSEPPAQLLAGTVRRIRLVRQHTVQEDRVVTVLPGRSQLTELTTSRRRFATGSMLTREDSWAETGLLVDLAMNLDDVIASVSS</sequence>
<proteinExistence type="predicted"/>
<name>A0A9W4DS94_9ACTN</name>
<dbReference type="InterPro" id="IPR046485">
    <property type="entry name" value="DUF6578"/>
</dbReference>
<comment type="caution">
    <text evidence="1">The sequence shown here is derived from an EMBL/GenBank/DDBJ whole genome shotgun (WGS) entry which is preliminary data.</text>
</comment>
<dbReference type="AlphaFoldDB" id="A0A9W4DS94"/>
<dbReference type="Proteomes" id="UP001152519">
    <property type="component" value="Unassembled WGS sequence"/>
</dbReference>
<accession>A0A9W4DS94</accession>
<keyword evidence="2" id="KW-1185">Reference proteome</keyword>